<dbReference type="Gene3D" id="3.20.20.70">
    <property type="entry name" value="Aldolase class I"/>
    <property type="match status" value="1"/>
</dbReference>
<proteinExistence type="predicted"/>
<accession>A0A1Q9LS41</accession>
<dbReference type="InterPro" id="IPR013785">
    <property type="entry name" value="Aldolase_TIM"/>
</dbReference>
<dbReference type="InterPro" id="IPR004136">
    <property type="entry name" value="NMO"/>
</dbReference>
<dbReference type="PANTHER" id="PTHR32332">
    <property type="entry name" value="2-NITROPROPANE DIOXYGENASE"/>
    <property type="match status" value="1"/>
</dbReference>
<name>A0A1Q9LS41_9PSEU</name>
<organism evidence="4 5">
    <name type="scientific">Actinokineospora bangkokensis</name>
    <dbReference type="NCBI Taxonomy" id="1193682"/>
    <lineage>
        <taxon>Bacteria</taxon>
        <taxon>Bacillati</taxon>
        <taxon>Actinomycetota</taxon>
        <taxon>Actinomycetes</taxon>
        <taxon>Pseudonocardiales</taxon>
        <taxon>Pseudonocardiaceae</taxon>
        <taxon>Actinokineospora</taxon>
    </lineage>
</organism>
<reference evidence="4 5" key="1">
    <citation type="submission" date="2016-10" db="EMBL/GenBank/DDBJ databases">
        <title>The Draft Genome Sequence of Actinokineospora bangkokensis 44EHWT reveals the biosynthetic pathway of antifungal compounds Thailandins with unusual extender unit butylmalonyl-CoA.</title>
        <authorList>
            <person name="Greule A."/>
            <person name="Intra B."/>
            <person name="Flemming S."/>
            <person name="Rommel M.G."/>
            <person name="Panbangred W."/>
            <person name="Bechthold A."/>
        </authorList>
    </citation>
    <scope>NUCLEOTIDE SEQUENCE [LARGE SCALE GENOMIC DNA]</scope>
    <source>
        <strain evidence="4 5">44EHW</strain>
    </source>
</reference>
<dbReference type="CDD" id="cd04730">
    <property type="entry name" value="NPD_like"/>
    <property type="match status" value="1"/>
</dbReference>
<dbReference type="GO" id="GO:0018580">
    <property type="term" value="F:nitronate monooxygenase activity"/>
    <property type="evidence" value="ECO:0007669"/>
    <property type="project" value="InterPro"/>
</dbReference>
<dbReference type="Pfam" id="PF03060">
    <property type="entry name" value="NMO"/>
    <property type="match status" value="2"/>
</dbReference>
<keyword evidence="5" id="KW-1185">Reference proteome</keyword>
<dbReference type="OrthoDB" id="9778912at2"/>
<keyword evidence="2" id="KW-0288">FMN</keyword>
<dbReference type="PANTHER" id="PTHR32332:SF20">
    <property type="entry name" value="2-NITROPROPANE DIOXYGENASE-LIKE PROTEIN"/>
    <property type="match status" value="1"/>
</dbReference>
<dbReference type="RefSeq" id="WP_075973407.1">
    <property type="nucleotide sequence ID" value="NZ_MKQR01000006.1"/>
</dbReference>
<evidence type="ECO:0000256" key="2">
    <source>
        <dbReference type="ARBA" id="ARBA00022643"/>
    </source>
</evidence>
<evidence type="ECO:0000256" key="1">
    <source>
        <dbReference type="ARBA" id="ARBA00022630"/>
    </source>
</evidence>
<keyword evidence="4" id="KW-0223">Dioxygenase</keyword>
<dbReference type="AlphaFoldDB" id="A0A1Q9LS41"/>
<keyword evidence="1" id="KW-0285">Flavoprotein</keyword>
<evidence type="ECO:0000313" key="5">
    <source>
        <dbReference type="Proteomes" id="UP000186040"/>
    </source>
</evidence>
<protein>
    <submittedName>
        <fullName evidence="4">2-nitropropane dioxygenase</fullName>
    </submittedName>
</protein>
<dbReference type="Proteomes" id="UP000186040">
    <property type="component" value="Unassembled WGS sequence"/>
</dbReference>
<sequence length="332" mass="34034">MTAAWWRRLGLAAPLAQAPIGSASTPALVAAVAEAGALGVLAASWTAPSGLARHLLEVGRRTDRAFAVNLVLRWPQHDRLAIALDSGVRVISTSWGDPAPYRAAITAAGALHLHMVGDAEEARAAVDSGVDVVVAQGWEAGGHVRGTTSTLALVPEVVGRVAPVPVLAAGGIADARGIRAALALGAQGAWVGTRYLLAQESAAHPVYRSALIAASGSDTVHTTAFRDGWPDAPHRVLRNGTLTRWEAAGSPSPGDRPGEGEVIAQHPELGAEVRYRDQVPVDGHTGDVAEMALYAGQGVGLLTGTEPAAAITAELLGAFPDPGKSTSHDVLS</sequence>
<comment type="caution">
    <text evidence="4">The sequence shown here is derived from an EMBL/GenBank/DDBJ whole genome shotgun (WGS) entry which is preliminary data.</text>
</comment>
<dbReference type="STRING" id="1193682.BJP25_09440"/>
<evidence type="ECO:0000256" key="3">
    <source>
        <dbReference type="ARBA" id="ARBA00023002"/>
    </source>
</evidence>
<evidence type="ECO:0000313" key="4">
    <source>
        <dbReference type="EMBL" id="OLR94839.1"/>
    </source>
</evidence>
<keyword evidence="3" id="KW-0560">Oxidoreductase</keyword>
<gene>
    <name evidence="4" type="ORF">BJP25_09440</name>
</gene>
<dbReference type="GO" id="GO:0051213">
    <property type="term" value="F:dioxygenase activity"/>
    <property type="evidence" value="ECO:0007669"/>
    <property type="project" value="UniProtKB-KW"/>
</dbReference>
<dbReference type="EMBL" id="MKQR01000006">
    <property type="protein sequence ID" value="OLR94839.1"/>
    <property type="molecule type" value="Genomic_DNA"/>
</dbReference>
<dbReference type="SUPFAM" id="SSF51412">
    <property type="entry name" value="Inosine monophosphate dehydrogenase (IMPDH)"/>
    <property type="match status" value="1"/>
</dbReference>